<keyword evidence="2" id="KW-1185">Reference proteome</keyword>
<evidence type="ECO:0000313" key="1">
    <source>
        <dbReference type="EMBL" id="KAK4023401.1"/>
    </source>
</evidence>
<protein>
    <submittedName>
        <fullName evidence="1">Uncharacterized protein</fullName>
    </submittedName>
</protein>
<name>A0ABR0AE43_9CRUS</name>
<dbReference type="Proteomes" id="UP001234178">
    <property type="component" value="Unassembled WGS sequence"/>
</dbReference>
<dbReference type="EMBL" id="JAOYFB010000037">
    <property type="protein sequence ID" value="KAK4023401.1"/>
    <property type="molecule type" value="Genomic_DNA"/>
</dbReference>
<gene>
    <name evidence="1" type="ORF">OUZ56_008813</name>
</gene>
<sequence>MEGYAVLIEPQNVYCFPRGSSRLDSPCKTLWNRFRNDEGGCRLSLVFMLSWREAENVRFFDGSAHATPHKSRKPTPSGVIRKQFTCYYDLLEW</sequence>
<proteinExistence type="predicted"/>
<accession>A0ABR0AE43</accession>
<reference evidence="1 2" key="1">
    <citation type="journal article" date="2023" name="Nucleic Acids Res.">
        <title>The hologenome of Daphnia magna reveals possible DNA methylation and microbiome-mediated evolution of the host genome.</title>
        <authorList>
            <person name="Chaturvedi A."/>
            <person name="Li X."/>
            <person name="Dhandapani V."/>
            <person name="Marshall H."/>
            <person name="Kissane S."/>
            <person name="Cuenca-Cambronero M."/>
            <person name="Asole G."/>
            <person name="Calvet F."/>
            <person name="Ruiz-Romero M."/>
            <person name="Marangio P."/>
            <person name="Guigo R."/>
            <person name="Rago D."/>
            <person name="Mirbahai L."/>
            <person name="Eastwood N."/>
            <person name="Colbourne J.K."/>
            <person name="Zhou J."/>
            <person name="Mallon E."/>
            <person name="Orsini L."/>
        </authorList>
    </citation>
    <scope>NUCLEOTIDE SEQUENCE [LARGE SCALE GENOMIC DNA]</scope>
    <source>
        <strain evidence="1">LRV0_1</strain>
    </source>
</reference>
<comment type="caution">
    <text evidence="1">The sequence shown here is derived from an EMBL/GenBank/DDBJ whole genome shotgun (WGS) entry which is preliminary data.</text>
</comment>
<evidence type="ECO:0000313" key="2">
    <source>
        <dbReference type="Proteomes" id="UP001234178"/>
    </source>
</evidence>
<organism evidence="1 2">
    <name type="scientific">Daphnia magna</name>
    <dbReference type="NCBI Taxonomy" id="35525"/>
    <lineage>
        <taxon>Eukaryota</taxon>
        <taxon>Metazoa</taxon>
        <taxon>Ecdysozoa</taxon>
        <taxon>Arthropoda</taxon>
        <taxon>Crustacea</taxon>
        <taxon>Branchiopoda</taxon>
        <taxon>Diplostraca</taxon>
        <taxon>Cladocera</taxon>
        <taxon>Anomopoda</taxon>
        <taxon>Daphniidae</taxon>
        <taxon>Daphnia</taxon>
    </lineage>
</organism>